<evidence type="ECO:0000313" key="1">
    <source>
        <dbReference type="EMBL" id="GGM56317.1"/>
    </source>
</evidence>
<dbReference type="AlphaFoldDB" id="A0A8H9GY52"/>
<comment type="caution">
    <text evidence="1">The sequence shown here is derived from an EMBL/GenBank/DDBJ whole genome shotgun (WGS) entry which is preliminary data.</text>
</comment>
<organism evidence="1 2">
    <name type="scientific">Deinococcus arenae</name>
    <dbReference type="NCBI Taxonomy" id="1452751"/>
    <lineage>
        <taxon>Bacteria</taxon>
        <taxon>Thermotogati</taxon>
        <taxon>Deinococcota</taxon>
        <taxon>Deinococci</taxon>
        <taxon>Deinococcales</taxon>
        <taxon>Deinococcaceae</taxon>
        <taxon>Deinococcus</taxon>
    </lineage>
</organism>
<reference evidence="2" key="1">
    <citation type="journal article" date="2019" name="Int. J. Syst. Evol. Microbiol.">
        <title>The Global Catalogue of Microorganisms (GCM) 10K type strain sequencing project: providing services to taxonomists for standard genome sequencing and annotation.</title>
        <authorList>
            <consortium name="The Broad Institute Genomics Platform"/>
            <consortium name="The Broad Institute Genome Sequencing Center for Infectious Disease"/>
            <person name="Wu L."/>
            <person name="Ma J."/>
        </authorList>
    </citation>
    <scope>NUCLEOTIDE SEQUENCE [LARGE SCALE GENOMIC DNA]</scope>
    <source>
        <strain evidence="2">JCM 31047</strain>
    </source>
</reference>
<accession>A0A8H9GY52</accession>
<protein>
    <submittedName>
        <fullName evidence="1">Uncharacterized protein</fullName>
    </submittedName>
</protein>
<name>A0A8H9GY52_9DEIO</name>
<sequence length="77" mass="8220">MTCICTTANFTVSGLMAHTLPDAPAGNGARWLQGGLQNRPRPVWVTGPARYSQPFSRAARAASTRFSAPSFPIASDR</sequence>
<dbReference type="EMBL" id="BMQG01000019">
    <property type="protein sequence ID" value="GGM56317.1"/>
    <property type="molecule type" value="Genomic_DNA"/>
</dbReference>
<keyword evidence="2" id="KW-1185">Reference proteome</keyword>
<dbReference type="Proteomes" id="UP000600547">
    <property type="component" value="Unassembled WGS sequence"/>
</dbReference>
<gene>
    <name evidence="1" type="ORF">GCM10008956_35240</name>
</gene>
<proteinExistence type="predicted"/>
<evidence type="ECO:0000313" key="2">
    <source>
        <dbReference type="Proteomes" id="UP000600547"/>
    </source>
</evidence>